<protein>
    <submittedName>
        <fullName evidence="1">Uncharacterized protein</fullName>
    </submittedName>
</protein>
<dbReference type="AlphaFoldDB" id="A0A6J4NG74"/>
<feature type="non-terminal residue" evidence="1">
    <location>
        <position position="63"/>
    </location>
</feature>
<reference evidence="1" key="1">
    <citation type="submission" date="2020-02" db="EMBL/GenBank/DDBJ databases">
        <authorList>
            <person name="Meier V. D."/>
        </authorList>
    </citation>
    <scope>NUCLEOTIDE SEQUENCE</scope>
    <source>
        <strain evidence="1">AVDCRST_MAG93</strain>
    </source>
</reference>
<name>A0A6J4NG74_9CHLR</name>
<organism evidence="1">
    <name type="scientific">uncultured Chloroflexia bacterium</name>
    <dbReference type="NCBI Taxonomy" id="1672391"/>
    <lineage>
        <taxon>Bacteria</taxon>
        <taxon>Bacillati</taxon>
        <taxon>Chloroflexota</taxon>
        <taxon>Chloroflexia</taxon>
        <taxon>environmental samples</taxon>
    </lineage>
</organism>
<evidence type="ECO:0000313" key="1">
    <source>
        <dbReference type="EMBL" id="CAA9383683.1"/>
    </source>
</evidence>
<accession>A0A6J4NG74</accession>
<sequence>MWLFRAGAVGLGCDAGRLECKPPSVMTGAANFDDSMVCERLVKVIEPVERPSGRPDDRYTKYR</sequence>
<proteinExistence type="predicted"/>
<dbReference type="EMBL" id="CADCTR010003132">
    <property type="protein sequence ID" value="CAA9383683.1"/>
    <property type="molecule type" value="Genomic_DNA"/>
</dbReference>
<gene>
    <name evidence="1" type="ORF">AVDCRST_MAG93-9335</name>
</gene>